<keyword evidence="4" id="KW-0804">Transcription</keyword>
<feature type="domain" description="HTH lysR-type" evidence="5">
    <location>
        <begin position="1"/>
        <end position="58"/>
    </location>
</feature>
<dbReference type="GO" id="GO:0043565">
    <property type="term" value="F:sequence-specific DNA binding"/>
    <property type="evidence" value="ECO:0007669"/>
    <property type="project" value="TreeGrafter"/>
</dbReference>
<dbReference type="AlphaFoldDB" id="A0A075NYX8"/>
<dbReference type="EMBL" id="CP008849">
    <property type="protein sequence ID" value="AIF99844.1"/>
    <property type="molecule type" value="Genomic_DNA"/>
</dbReference>
<dbReference type="Pfam" id="PF00126">
    <property type="entry name" value="HTH_1"/>
    <property type="match status" value="1"/>
</dbReference>
<evidence type="ECO:0000256" key="4">
    <source>
        <dbReference type="ARBA" id="ARBA00023163"/>
    </source>
</evidence>
<dbReference type="GO" id="GO:0006351">
    <property type="term" value="P:DNA-templated transcription"/>
    <property type="evidence" value="ECO:0007669"/>
    <property type="project" value="TreeGrafter"/>
</dbReference>
<dbReference type="FunFam" id="1.10.10.10:FF:000001">
    <property type="entry name" value="LysR family transcriptional regulator"/>
    <property type="match status" value="1"/>
</dbReference>
<keyword evidence="7" id="KW-1185">Reference proteome</keyword>
<dbReference type="RefSeq" id="WP_044057902.1">
    <property type="nucleotide sequence ID" value="NZ_CBCSKJ010000002.1"/>
</dbReference>
<organism evidence="6 7">
    <name type="scientific">Alteromonas australica</name>
    <dbReference type="NCBI Taxonomy" id="589873"/>
    <lineage>
        <taxon>Bacteria</taxon>
        <taxon>Pseudomonadati</taxon>
        <taxon>Pseudomonadota</taxon>
        <taxon>Gammaproteobacteria</taxon>
        <taxon>Alteromonadales</taxon>
        <taxon>Alteromonadaceae</taxon>
        <taxon>Alteromonas/Salinimonas group</taxon>
        <taxon>Alteromonas</taxon>
    </lineage>
</organism>
<dbReference type="InterPro" id="IPR036390">
    <property type="entry name" value="WH_DNA-bd_sf"/>
</dbReference>
<name>A0A075NYX8_9ALTE</name>
<evidence type="ECO:0000259" key="5">
    <source>
        <dbReference type="PROSITE" id="PS50931"/>
    </source>
</evidence>
<protein>
    <submittedName>
        <fullName evidence="6">LysR family transcriptional regulator</fullName>
    </submittedName>
</protein>
<dbReference type="InterPro" id="IPR000847">
    <property type="entry name" value="LysR_HTH_N"/>
</dbReference>
<dbReference type="Proteomes" id="UP000056090">
    <property type="component" value="Chromosome"/>
</dbReference>
<reference evidence="6 7" key="1">
    <citation type="submission" date="2014-06" db="EMBL/GenBank/DDBJ databases">
        <title>Genomes of Alteromonas australica, a world apart.</title>
        <authorList>
            <person name="Gonzaga A."/>
            <person name="Lopez-Perez M."/>
            <person name="Rodriguez-Valera F."/>
        </authorList>
    </citation>
    <scope>NUCLEOTIDE SEQUENCE [LARGE SCALE GENOMIC DNA]</scope>
    <source>
        <strain evidence="6 7">H 17</strain>
    </source>
</reference>
<dbReference type="PROSITE" id="PS50931">
    <property type="entry name" value="HTH_LYSR"/>
    <property type="match status" value="1"/>
</dbReference>
<keyword evidence="2" id="KW-0805">Transcription regulation</keyword>
<comment type="similarity">
    <text evidence="1">Belongs to the LysR transcriptional regulatory family.</text>
</comment>
<evidence type="ECO:0000256" key="3">
    <source>
        <dbReference type="ARBA" id="ARBA00023125"/>
    </source>
</evidence>
<dbReference type="InterPro" id="IPR036388">
    <property type="entry name" value="WH-like_DNA-bd_sf"/>
</dbReference>
<dbReference type="PANTHER" id="PTHR30537:SF10">
    <property type="entry name" value="TRANSCRIPTIONAL REGULATOR-RELATED"/>
    <property type="match status" value="1"/>
</dbReference>
<dbReference type="PANTHER" id="PTHR30537">
    <property type="entry name" value="HTH-TYPE TRANSCRIPTIONAL REGULATOR"/>
    <property type="match status" value="1"/>
</dbReference>
<evidence type="ECO:0000313" key="6">
    <source>
        <dbReference type="EMBL" id="AIF99844.1"/>
    </source>
</evidence>
<dbReference type="InterPro" id="IPR005119">
    <property type="entry name" value="LysR_subst-bd"/>
</dbReference>
<accession>A0A075NYX8</accession>
<dbReference type="InterPro" id="IPR058163">
    <property type="entry name" value="LysR-type_TF_proteobact-type"/>
</dbReference>
<dbReference type="Gene3D" id="3.40.190.290">
    <property type="match status" value="1"/>
</dbReference>
<dbReference type="FunFam" id="3.40.190.290:FF:000001">
    <property type="entry name" value="Transcriptional regulator, LysR family"/>
    <property type="match status" value="1"/>
</dbReference>
<sequence>MVWEGIIEFTTVADLNSFTSAAIKLDTSVAQVSRKVASLEKQLGVKLFNRSTRNVSLTEAGRVYYAQCAPALAALQDAELMVTELQRVPSGLIKMTVPVAFGEAFVAPLLNRFLKQYTDISIECKFSNDTVDIIEQGLDLAIRIGHLEDSSLVAKKLATRQLFVCASEDYLRKHGEPKVLDDLKAHACLVGSHSYWRFHWKGESRVHKIQGRIKYNSGNALRHAALEGLGLVQLPGFYVRNDLEKRKLIEVLADHRDEKEAVWALFPSNRHMAPKVRVLVDYLGQHLEDG</sequence>
<gene>
    <name evidence="6" type="ORF">EP13_14765</name>
</gene>
<evidence type="ECO:0000256" key="1">
    <source>
        <dbReference type="ARBA" id="ARBA00009437"/>
    </source>
</evidence>
<evidence type="ECO:0000256" key="2">
    <source>
        <dbReference type="ARBA" id="ARBA00023015"/>
    </source>
</evidence>
<dbReference type="KEGG" id="aal:EP13_14765"/>
<keyword evidence="3" id="KW-0238">DNA-binding</keyword>
<dbReference type="eggNOG" id="COG0583">
    <property type="taxonomic scope" value="Bacteria"/>
</dbReference>
<dbReference type="SUPFAM" id="SSF46785">
    <property type="entry name" value="Winged helix' DNA-binding domain"/>
    <property type="match status" value="1"/>
</dbReference>
<dbReference type="Gene3D" id="1.10.10.10">
    <property type="entry name" value="Winged helix-like DNA-binding domain superfamily/Winged helix DNA-binding domain"/>
    <property type="match status" value="1"/>
</dbReference>
<evidence type="ECO:0000313" key="7">
    <source>
        <dbReference type="Proteomes" id="UP000056090"/>
    </source>
</evidence>
<dbReference type="GO" id="GO:0003700">
    <property type="term" value="F:DNA-binding transcription factor activity"/>
    <property type="evidence" value="ECO:0007669"/>
    <property type="project" value="InterPro"/>
</dbReference>
<dbReference type="SUPFAM" id="SSF53850">
    <property type="entry name" value="Periplasmic binding protein-like II"/>
    <property type="match status" value="1"/>
</dbReference>
<dbReference type="GeneID" id="78256155"/>
<proteinExistence type="inferred from homology"/>
<dbReference type="Pfam" id="PF03466">
    <property type="entry name" value="LysR_substrate"/>
    <property type="match status" value="1"/>
</dbReference>